<protein>
    <submittedName>
        <fullName evidence="1">Uncharacterized protein</fullName>
    </submittedName>
</protein>
<accession>A0A0F9VVW4</accession>
<gene>
    <name evidence="1" type="ORF">LCGC14_0358660</name>
</gene>
<proteinExistence type="predicted"/>
<comment type="caution">
    <text evidence="1">The sequence shown here is derived from an EMBL/GenBank/DDBJ whole genome shotgun (WGS) entry which is preliminary data.</text>
</comment>
<sequence length="88" mass="9767">MKKMLINIITYAVTTLVILFILMVIEAFAQCPHDWVSGISADKLARHEPAKHMIGYFYTCTECGAYARSDGPSSALGSKDDFDMIFGE</sequence>
<name>A0A0F9VVW4_9ZZZZ</name>
<evidence type="ECO:0000313" key="1">
    <source>
        <dbReference type="EMBL" id="KKN77591.1"/>
    </source>
</evidence>
<dbReference type="AlphaFoldDB" id="A0A0F9VVW4"/>
<organism evidence="1">
    <name type="scientific">marine sediment metagenome</name>
    <dbReference type="NCBI Taxonomy" id="412755"/>
    <lineage>
        <taxon>unclassified sequences</taxon>
        <taxon>metagenomes</taxon>
        <taxon>ecological metagenomes</taxon>
    </lineage>
</organism>
<dbReference type="EMBL" id="LAZR01000276">
    <property type="protein sequence ID" value="KKN77591.1"/>
    <property type="molecule type" value="Genomic_DNA"/>
</dbReference>
<reference evidence="1" key="1">
    <citation type="journal article" date="2015" name="Nature">
        <title>Complex archaea that bridge the gap between prokaryotes and eukaryotes.</title>
        <authorList>
            <person name="Spang A."/>
            <person name="Saw J.H."/>
            <person name="Jorgensen S.L."/>
            <person name="Zaremba-Niedzwiedzka K."/>
            <person name="Martijn J."/>
            <person name="Lind A.E."/>
            <person name="van Eijk R."/>
            <person name="Schleper C."/>
            <person name="Guy L."/>
            <person name="Ettema T.J."/>
        </authorList>
    </citation>
    <scope>NUCLEOTIDE SEQUENCE</scope>
</reference>